<organism evidence="1">
    <name type="scientific">uncultured Micromonospora sp</name>
    <dbReference type="NCBI Taxonomy" id="429168"/>
    <lineage>
        <taxon>Bacteria</taxon>
        <taxon>Bacillati</taxon>
        <taxon>Actinomycetota</taxon>
        <taxon>Actinomycetes</taxon>
        <taxon>Micromonosporales</taxon>
        <taxon>Micromonosporaceae</taxon>
        <taxon>Micromonospora</taxon>
        <taxon>environmental samples</taxon>
    </lineage>
</organism>
<proteinExistence type="predicted"/>
<feature type="non-terminal residue" evidence="1">
    <location>
        <position position="109"/>
    </location>
</feature>
<accession>A0A060BYC2</accession>
<name>A0A060BYC2_9ACTN</name>
<sequence length="109" mass="11454">MPDDVTVASSRRGGWLLTAVLLVLTIAATQSGCGSRPEATAQVRETWRDDFDGPAGTLPDPSLWMPELGGGGWGNSERQVYTDDPANVSLSGHGTLVITARRQTSADGV</sequence>
<dbReference type="Gene3D" id="2.60.120.200">
    <property type="match status" value="1"/>
</dbReference>
<reference evidence="1" key="1">
    <citation type="journal article" date="2013" name="Environ. Microbiol.">
        <title>Seasonally variable intestinal metagenomes of the red palm weevil (Rhynchophorus ferrugineus).</title>
        <authorList>
            <person name="Jia S."/>
            <person name="Zhang X."/>
            <person name="Zhang G."/>
            <person name="Yin A."/>
            <person name="Zhang S."/>
            <person name="Li F."/>
            <person name="Wang L."/>
            <person name="Zhao D."/>
            <person name="Yun Q."/>
            <person name="Tala"/>
            <person name="Wang J."/>
            <person name="Sun G."/>
            <person name="Baabdullah M."/>
            <person name="Yu X."/>
            <person name="Hu S."/>
            <person name="Al-Mssallem I.S."/>
            <person name="Yu J."/>
        </authorList>
    </citation>
    <scope>NUCLEOTIDE SEQUENCE</scope>
</reference>
<dbReference type="AlphaFoldDB" id="A0A060BYC2"/>
<dbReference type="EMBL" id="KF118235">
    <property type="protein sequence ID" value="AIA85496.1"/>
    <property type="molecule type" value="Genomic_DNA"/>
</dbReference>
<dbReference type="SUPFAM" id="SSF49899">
    <property type="entry name" value="Concanavalin A-like lectins/glucanases"/>
    <property type="match status" value="1"/>
</dbReference>
<protein>
    <submittedName>
        <fullName evidence="1">CAZy families GH16|CBM13 protein</fullName>
    </submittedName>
</protein>
<evidence type="ECO:0000313" key="1">
    <source>
        <dbReference type="EMBL" id="AIA85496.1"/>
    </source>
</evidence>
<dbReference type="InterPro" id="IPR013320">
    <property type="entry name" value="ConA-like_dom_sf"/>
</dbReference>